<organism evidence="1 2">
    <name type="scientific">Paramecium octaurelia</name>
    <dbReference type="NCBI Taxonomy" id="43137"/>
    <lineage>
        <taxon>Eukaryota</taxon>
        <taxon>Sar</taxon>
        <taxon>Alveolata</taxon>
        <taxon>Ciliophora</taxon>
        <taxon>Intramacronucleata</taxon>
        <taxon>Oligohymenophorea</taxon>
        <taxon>Peniculida</taxon>
        <taxon>Parameciidae</taxon>
        <taxon>Paramecium</taxon>
    </lineage>
</organism>
<comment type="caution">
    <text evidence="1">The sequence shown here is derived from an EMBL/GenBank/DDBJ whole genome shotgun (WGS) entry which is preliminary data.</text>
</comment>
<dbReference type="AlphaFoldDB" id="A0A8S1SJ82"/>
<dbReference type="EMBL" id="CAJJDP010000010">
    <property type="protein sequence ID" value="CAD8140533.1"/>
    <property type="molecule type" value="Genomic_DNA"/>
</dbReference>
<sequence>MRKQRLTLQNLNKKCLQLLKTLKKSSLPSLEQKSILSWNSKPALHWKIQNSGFQASQEQISSLKDQNSMLLKDLKIKYCPLKNPCKIKELHLTLKPKVKGYYLTQQSRLQKKEHDFYFISSWKFIKFDLILKDLEAQQFYNEEHLQEIFQVLFDKTIQSYINIIDCFQTLLSNAAEKNHGKIIQSKPYIILSILLEKILSLEEVLAFFEDCINNRLDIETELDTKIYLILFLACLVKNQIYELRCKQ</sequence>
<accession>A0A8S1SJ82</accession>
<gene>
    <name evidence="1" type="ORF">POCTA_138.1.T0110479</name>
</gene>
<proteinExistence type="predicted"/>
<protein>
    <submittedName>
        <fullName evidence="1">Uncharacterized protein</fullName>
    </submittedName>
</protein>
<reference evidence="1" key="1">
    <citation type="submission" date="2021-01" db="EMBL/GenBank/DDBJ databases">
        <authorList>
            <consortium name="Genoscope - CEA"/>
            <person name="William W."/>
        </authorList>
    </citation>
    <scope>NUCLEOTIDE SEQUENCE</scope>
</reference>
<evidence type="ECO:0000313" key="1">
    <source>
        <dbReference type="EMBL" id="CAD8140533.1"/>
    </source>
</evidence>
<evidence type="ECO:0000313" key="2">
    <source>
        <dbReference type="Proteomes" id="UP000683925"/>
    </source>
</evidence>
<name>A0A8S1SJ82_PAROT</name>
<keyword evidence="2" id="KW-1185">Reference proteome</keyword>
<dbReference type="Proteomes" id="UP000683925">
    <property type="component" value="Unassembled WGS sequence"/>
</dbReference>